<evidence type="ECO:0000256" key="1">
    <source>
        <dbReference type="ARBA" id="ARBA00004141"/>
    </source>
</evidence>
<accession>A0ABV4CRM0</accession>
<keyword evidence="3 7" id="KW-0812">Transmembrane</keyword>
<feature type="domain" description="EamA" evidence="8">
    <location>
        <begin position="150"/>
        <end position="286"/>
    </location>
</feature>
<feature type="transmembrane region" description="Helical" evidence="7">
    <location>
        <begin position="125"/>
        <end position="142"/>
    </location>
</feature>
<feature type="transmembrane region" description="Helical" evidence="7">
    <location>
        <begin position="93"/>
        <end position="113"/>
    </location>
</feature>
<evidence type="ECO:0000256" key="2">
    <source>
        <dbReference type="ARBA" id="ARBA00007362"/>
    </source>
</evidence>
<feature type="transmembrane region" description="Helical" evidence="7">
    <location>
        <begin position="148"/>
        <end position="169"/>
    </location>
</feature>
<feature type="compositionally biased region" description="Pro residues" evidence="6">
    <location>
        <begin position="293"/>
        <end position="302"/>
    </location>
</feature>
<feature type="transmembrane region" description="Helical" evidence="7">
    <location>
        <begin position="181"/>
        <end position="202"/>
    </location>
</feature>
<feature type="compositionally biased region" description="Low complexity" evidence="6">
    <location>
        <begin position="303"/>
        <end position="318"/>
    </location>
</feature>
<keyword evidence="10" id="KW-1185">Reference proteome</keyword>
<feature type="transmembrane region" description="Helical" evidence="7">
    <location>
        <begin position="241"/>
        <end position="262"/>
    </location>
</feature>
<dbReference type="Proteomes" id="UP001564626">
    <property type="component" value="Unassembled WGS sequence"/>
</dbReference>
<evidence type="ECO:0000313" key="10">
    <source>
        <dbReference type="Proteomes" id="UP001564626"/>
    </source>
</evidence>
<name>A0ABV4CRM0_9PSEU</name>
<feature type="transmembrane region" description="Helical" evidence="7">
    <location>
        <begin position="39"/>
        <end position="57"/>
    </location>
</feature>
<dbReference type="InterPro" id="IPR037185">
    <property type="entry name" value="EmrE-like"/>
</dbReference>
<proteinExistence type="inferred from homology"/>
<dbReference type="EMBL" id="JBGEHV010000081">
    <property type="protein sequence ID" value="MEY8043188.1"/>
    <property type="molecule type" value="Genomic_DNA"/>
</dbReference>
<evidence type="ECO:0000256" key="3">
    <source>
        <dbReference type="ARBA" id="ARBA00022692"/>
    </source>
</evidence>
<dbReference type="PANTHER" id="PTHR32322">
    <property type="entry name" value="INNER MEMBRANE TRANSPORTER"/>
    <property type="match status" value="1"/>
</dbReference>
<keyword evidence="5 7" id="KW-0472">Membrane</keyword>
<comment type="similarity">
    <text evidence="2">Belongs to the EamA transporter family.</text>
</comment>
<evidence type="ECO:0000256" key="4">
    <source>
        <dbReference type="ARBA" id="ARBA00022989"/>
    </source>
</evidence>
<evidence type="ECO:0000313" key="9">
    <source>
        <dbReference type="EMBL" id="MEY8043188.1"/>
    </source>
</evidence>
<feature type="transmembrane region" description="Helical" evidence="7">
    <location>
        <begin position="214"/>
        <end position="234"/>
    </location>
</feature>
<dbReference type="PANTHER" id="PTHR32322:SF9">
    <property type="entry name" value="AMINO-ACID METABOLITE EFFLUX PUMP-RELATED"/>
    <property type="match status" value="1"/>
</dbReference>
<evidence type="ECO:0000256" key="5">
    <source>
        <dbReference type="ARBA" id="ARBA00023136"/>
    </source>
</evidence>
<dbReference type="InterPro" id="IPR000620">
    <property type="entry name" value="EamA_dom"/>
</dbReference>
<dbReference type="Gene3D" id="1.10.3730.20">
    <property type="match status" value="1"/>
</dbReference>
<gene>
    <name evidence="9" type="ORF">AB8O55_27580</name>
</gene>
<comment type="caution">
    <text evidence="9">The sequence shown here is derived from an EMBL/GenBank/DDBJ whole genome shotgun (WGS) entry which is preliminary data.</text>
</comment>
<evidence type="ECO:0000256" key="6">
    <source>
        <dbReference type="SAM" id="MobiDB-lite"/>
    </source>
</evidence>
<reference evidence="9 10" key="1">
    <citation type="submission" date="2024-08" db="EMBL/GenBank/DDBJ databases">
        <title>Genome mining of Saccharopolyspora cebuensis PGLac3 from Nigerian medicinal plant.</title>
        <authorList>
            <person name="Ezeobiora C.E."/>
            <person name="Igbokwe N.H."/>
            <person name="Amin D.H."/>
            <person name="Mendie U.E."/>
        </authorList>
    </citation>
    <scope>NUCLEOTIDE SEQUENCE [LARGE SCALE GENOMIC DNA]</scope>
    <source>
        <strain evidence="9 10">PGLac3</strain>
    </source>
</reference>
<sequence length="362" mass="37454">MNNPMSHLRLGTLALLWGSSFLLIKLALAALAPTQIALARIALGALVLLGLCALRGLRPRGGPSLWRRVAVAALFASALPWVLFGIGEQTVGSGLTGVLNATTPLWTLLFGLLVGREARLTGTRIGGLVLGFLGVLLILAPWRGGEELSWGVLACLGAAASYGVGYVYIGRKLTGPDIPPPLALAAMQMVAATGLAVLALPIDGLRPIGWDPVALLAVAVLGVLGTGLAFALNYQLIADEGATTASTVAYLMPIVSVLLGRLVLDEPLGWRVLAGMAVVLLGVALTRNHRPTTPTPTAPKPAEPTTTPTTTTTTATATATAAPATIQQPTTATTTATTAKREHGLRHGLRVYADLARNHPMK</sequence>
<feature type="region of interest" description="Disordered" evidence="6">
    <location>
        <begin position="288"/>
        <end position="318"/>
    </location>
</feature>
<protein>
    <submittedName>
        <fullName evidence="9">DMT family transporter</fullName>
    </submittedName>
</protein>
<keyword evidence="4 7" id="KW-1133">Transmembrane helix</keyword>
<comment type="subcellular location">
    <subcellularLocation>
        <location evidence="1">Membrane</location>
        <topology evidence="1">Multi-pass membrane protein</topology>
    </subcellularLocation>
</comment>
<dbReference type="SUPFAM" id="SSF103481">
    <property type="entry name" value="Multidrug resistance efflux transporter EmrE"/>
    <property type="match status" value="2"/>
</dbReference>
<feature type="transmembrane region" description="Helical" evidence="7">
    <location>
        <begin position="69"/>
        <end position="87"/>
    </location>
</feature>
<evidence type="ECO:0000256" key="7">
    <source>
        <dbReference type="SAM" id="Phobius"/>
    </source>
</evidence>
<dbReference type="Pfam" id="PF00892">
    <property type="entry name" value="EamA"/>
    <property type="match status" value="2"/>
</dbReference>
<feature type="transmembrane region" description="Helical" evidence="7">
    <location>
        <begin position="268"/>
        <end position="286"/>
    </location>
</feature>
<feature type="domain" description="EamA" evidence="8">
    <location>
        <begin position="13"/>
        <end position="139"/>
    </location>
</feature>
<dbReference type="InterPro" id="IPR050638">
    <property type="entry name" value="AA-Vitamin_Transporters"/>
</dbReference>
<evidence type="ECO:0000259" key="8">
    <source>
        <dbReference type="Pfam" id="PF00892"/>
    </source>
</evidence>
<dbReference type="RefSeq" id="WP_345357908.1">
    <property type="nucleotide sequence ID" value="NZ_BAABII010000003.1"/>
</dbReference>
<organism evidence="9 10">
    <name type="scientific">Saccharopolyspora cebuensis</name>
    <dbReference type="NCBI Taxonomy" id="418759"/>
    <lineage>
        <taxon>Bacteria</taxon>
        <taxon>Bacillati</taxon>
        <taxon>Actinomycetota</taxon>
        <taxon>Actinomycetes</taxon>
        <taxon>Pseudonocardiales</taxon>
        <taxon>Pseudonocardiaceae</taxon>
        <taxon>Saccharopolyspora</taxon>
    </lineage>
</organism>